<keyword evidence="2" id="KW-1185">Reference proteome</keyword>
<evidence type="ECO:0000313" key="2">
    <source>
        <dbReference type="Proteomes" id="UP000789702"/>
    </source>
</evidence>
<reference evidence="1" key="1">
    <citation type="submission" date="2021-06" db="EMBL/GenBank/DDBJ databases">
        <authorList>
            <person name="Kallberg Y."/>
            <person name="Tangrot J."/>
            <person name="Rosling A."/>
        </authorList>
    </citation>
    <scope>NUCLEOTIDE SEQUENCE</scope>
    <source>
        <strain evidence="1">IL203A</strain>
    </source>
</reference>
<dbReference type="EMBL" id="CAJVPU010000405">
    <property type="protein sequence ID" value="CAG8449350.1"/>
    <property type="molecule type" value="Genomic_DNA"/>
</dbReference>
<accession>A0ACA9K386</accession>
<proteinExistence type="predicted"/>
<gene>
    <name evidence="1" type="ORF">DHETER_LOCUS754</name>
</gene>
<name>A0ACA9K386_9GLOM</name>
<organism evidence="1 2">
    <name type="scientific">Dentiscutata heterogama</name>
    <dbReference type="NCBI Taxonomy" id="1316150"/>
    <lineage>
        <taxon>Eukaryota</taxon>
        <taxon>Fungi</taxon>
        <taxon>Fungi incertae sedis</taxon>
        <taxon>Mucoromycota</taxon>
        <taxon>Glomeromycotina</taxon>
        <taxon>Glomeromycetes</taxon>
        <taxon>Diversisporales</taxon>
        <taxon>Gigasporaceae</taxon>
        <taxon>Dentiscutata</taxon>
    </lineage>
</organism>
<sequence length="120" mass="13930">MYLNIKYNSCNNNLQLEVFFCKGKIYKTCTVCFISREEKRIAKKNINNNTIMTTTIESIALQTLSNYIAELISNAKNNNEISVEIYLDLNNNIFSILTFDDLKSIIRIIINKIEKDDDYA</sequence>
<evidence type="ECO:0000313" key="1">
    <source>
        <dbReference type="EMBL" id="CAG8449350.1"/>
    </source>
</evidence>
<protein>
    <submittedName>
        <fullName evidence="1">6354_t:CDS:1</fullName>
    </submittedName>
</protein>
<comment type="caution">
    <text evidence="1">The sequence shown here is derived from an EMBL/GenBank/DDBJ whole genome shotgun (WGS) entry which is preliminary data.</text>
</comment>
<dbReference type="Proteomes" id="UP000789702">
    <property type="component" value="Unassembled WGS sequence"/>
</dbReference>